<dbReference type="AlphaFoldDB" id="A0A502BY06"/>
<evidence type="ECO:0000313" key="2">
    <source>
        <dbReference type="Proteomes" id="UP000319486"/>
    </source>
</evidence>
<dbReference type="GO" id="GO:0022900">
    <property type="term" value="P:electron transport chain"/>
    <property type="evidence" value="ECO:0007669"/>
    <property type="project" value="InterPro"/>
</dbReference>
<evidence type="ECO:0000313" key="1">
    <source>
        <dbReference type="EMBL" id="TPG05390.1"/>
    </source>
</evidence>
<sequence>MRVVLMLLLGLVIGVLGTAQVMNVLAARNPMPKAVMVTMGYHMGELSHALKARQCDAAKSQHHLERMQSTATDIVPVFGIDEKMFTDKAGELQTRLQQAVQAAPADCAALAAAIKPIGDTCKSCHQQYR</sequence>
<dbReference type="PRINTS" id="PR00608">
    <property type="entry name" value="CYTCHROMECII"/>
</dbReference>
<dbReference type="GO" id="GO:0005506">
    <property type="term" value="F:iron ion binding"/>
    <property type="evidence" value="ECO:0007669"/>
    <property type="project" value="InterPro"/>
</dbReference>
<dbReference type="RefSeq" id="WP_140654420.1">
    <property type="nucleotide sequence ID" value="NZ_RCZO01000010.1"/>
</dbReference>
<dbReference type="InterPro" id="IPR002321">
    <property type="entry name" value="Cyt_c_II"/>
</dbReference>
<keyword evidence="2" id="KW-1185">Reference proteome</keyword>
<organism evidence="1 2">
    <name type="scientific">Rhodanobacter glycinis</name>
    <dbReference type="NCBI Taxonomy" id="582702"/>
    <lineage>
        <taxon>Bacteria</taxon>
        <taxon>Pseudomonadati</taxon>
        <taxon>Pseudomonadota</taxon>
        <taxon>Gammaproteobacteria</taxon>
        <taxon>Lysobacterales</taxon>
        <taxon>Rhodanobacteraceae</taxon>
        <taxon>Rhodanobacter</taxon>
    </lineage>
</organism>
<gene>
    <name evidence="1" type="ORF">EAH88_15615</name>
</gene>
<dbReference type="GO" id="GO:0020037">
    <property type="term" value="F:heme binding"/>
    <property type="evidence" value="ECO:0007669"/>
    <property type="project" value="InterPro"/>
</dbReference>
<dbReference type="Proteomes" id="UP000319486">
    <property type="component" value="Unassembled WGS sequence"/>
</dbReference>
<name>A0A502BY06_9GAMM</name>
<proteinExistence type="predicted"/>
<dbReference type="SUPFAM" id="SSF47175">
    <property type="entry name" value="Cytochromes"/>
    <property type="match status" value="1"/>
</dbReference>
<dbReference type="EMBL" id="RCZO01000010">
    <property type="protein sequence ID" value="TPG05390.1"/>
    <property type="molecule type" value="Genomic_DNA"/>
</dbReference>
<comment type="caution">
    <text evidence="1">The sequence shown here is derived from an EMBL/GenBank/DDBJ whole genome shotgun (WGS) entry which is preliminary data.</text>
</comment>
<dbReference type="PROSITE" id="PS51009">
    <property type="entry name" value="CYTCII"/>
    <property type="match status" value="1"/>
</dbReference>
<protein>
    <submittedName>
        <fullName evidence="1">Cytochrome C</fullName>
    </submittedName>
</protein>
<dbReference type="InterPro" id="IPR015984">
    <property type="entry name" value="Cyt_c_prime_subgr"/>
</dbReference>
<dbReference type="InterPro" id="IPR010980">
    <property type="entry name" value="Cyt_c/b562"/>
</dbReference>
<reference evidence="1 2" key="1">
    <citation type="journal article" date="2019" name="Environ. Microbiol.">
        <title>Species interactions and distinct microbial communities in high Arctic permafrost affected cryosols are associated with the CH4 and CO2 gas fluxes.</title>
        <authorList>
            <person name="Altshuler I."/>
            <person name="Hamel J."/>
            <person name="Turney S."/>
            <person name="Magnuson E."/>
            <person name="Levesque R."/>
            <person name="Greer C."/>
            <person name="Whyte L.G."/>
        </authorList>
    </citation>
    <scope>NUCLEOTIDE SEQUENCE [LARGE SCALE GENOMIC DNA]</scope>
    <source>
        <strain evidence="1 2">S13Y</strain>
    </source>
</reference>
<dbReference type="GO" id="GO:0009055">
    <property type="term" value="F:electron transfer activity"/>
    <property type="evidence" value="ECO:0007669"/>
    <property type="project" value="InterPro"/>
</dbReference>
<dbReference type="Pfam" id="PF01322">
    <property type="entry name" value="Cytochrom_C_2"/>
    <property type="match status" value="1"/>
</dbReference>
<accession>A0A502BY06</accession>
<dbReference type="Gene3D" id="1.20.120.10">
    <property type="entry name" value="Cytochrome c/b562"/>
    <property type="match status" value="1"/>
</dbReference>